<dbReference type="EMBL" id="JAGSOV010000035">
    <property type="protein sequence ID" value="MCO1656490.1"/>
    <property type="molecule type" value="Genomic_DNA"/>
</dbReference>
<dbReference type="RefSeq" id="WP_252439269.1">
    <property type="nucleotide sequence ID" value="NZ_JAGSOV010000035.1"/>
</dbReference>
<dbReference type="Pfam" id="PF01471">
    <property type="entry name" value="PG_binding_1"/>
    <property type="match status" value="1"/>
</dbReference>
<dbReference type="InterPro" id="IPR002477">
    <property type="entry name" value="Peptidoglycan-bd-like"/>
</dbReference>
<evidence type="ECO:0000313" key="4">
    <source>
        <dbReference type="EMBL" id="MCO1656490.1"/>
    </source>
</evidence>
<gene>
    <name evidence="4" type="ORF">KDL28_15635</name>
</gene>
<evidence type="ECO:0000256" key="2">
    <source>
        <dbReference type="ARBA" id="ARBA00023054"/>
    </source>
</evidence>
<feature type="domain" description="Peptidoglycan binding-like" evidence="3">
    <location>
        <begin position="120"/>
        <end position="167"/>
    </location>
</feature>
<name>A0ABT1A0G3_9PSEU</name>
<dbReference type="SUPFAM" id="SSF47090">
    <property type="entry name" value="PGBD-like"/>
    <property type="match status" value="1"/>
</dbReference>
<dbReference type="Gene3D" id="2.40.420.20">
    <property type="match status" value="1"/>
</dbReference>
<comment type="caution">
    <text evidence="4">The sequence shown here is derived from an EMBL/GenBank/DDBJ whole genome shotgun (WGS) entry which is preliminary data.</text>
</comment>
<evidence type="ECO:0000256" key="1">
    <source>
        <dbReference type="ARBA" id="ARBA00004196"/>
    </source>
</evidence>
<accession>A0ABT1A0G3</accession>
<evidence type="ECO:0000259" key="3">
    <source>
        <dbReference type="Pfam" id="PF01471"/>
    </source>
</evidence>
<dbReference type="Gene3D" id="1.10.101.10">
    <property type="entry name" value="PGBD-like superfamily/PGBD"/>
    <property type="match status" value="1"/>
</dbReference>
<proteinExistence type="predicted"/>
<comment type="subcellular location">
    <subcellularLocation>
        <location evidence="1">Cell envelope</location>
    </subcellularLocation>
</comment>
<dbReference type="Proteomes" id="UP001165283">
    <property type="component" value="Unassembled WGS sequence"/>
</dbReference>
<sequence length="354" mass="34994">MTTRGRIGVGALAAVTVGLVALLVVGAGRGGAAPPAAAAPPDTATVVRTTLTETEEIEGTLGFGEARQVSARGPGTLTSVAAAGTVVHRGEALFAVDTEPVVLMLGAVPAYRDLRSGDEGADVAQLEENLAALGHTGFTVDDEFTSATATAVREWQEDLGVDETGRVELGRVVFAPADVRVSEVSAQVGDQVGGGPVLGVTGTARQVDMDVEVPDREIVAPGTAVEVELPGGTVVPGTIREVGAAAEQPPDDGQPGPSDPATVPVVVDVADPAAAAAFDQAPVTVTVTAGSAPDVLAVPVAALLALAEGGYGLEVVEGGAARVVAVQTGVFSDGKVEVSGAGIAEGAEVGVPAR</sequence>
<evidence type="ECO:0000313" key="5">
    <source>
        <dbReference type="Proteomes" id="UP001165283"/>
    </source>
</evidence>
<dbReference type="PANTHER" id="PTHR32347">
    <property type="entry name" value="EFFLUX SYSTEM COMPONENT YKNX-RELATED"/>
    <property type="match status" value="1"/>
</dbReference>
<dbReference type="PANTHER" id="PTHR32347:SF29">
    <property type="entry name" value="UPF0194 MEMBRANE PROTEIN YBHG"/>
    <property type="match status" value="1"/>
</dbReference>
<protein>
    <submittedName>
        <fullName evidence="4">Peptidoglycan-binding protein</fullName>
    </submittedName>
</protein>
<organism evidence="4 5">
    <name type="scientific">Pseudonocardia humida</name>
    <dbReference type="NCBI Taxonomy" id="2800819"/>
    <lineage>
        <taxon>Bacteria</taxon>
        <taxon>Bacillati</taxon>
        <taxon>Actinomycetota</taxon>
        <taxon>Actinomycetes</taxon>
        <taxon>Pseudonocardiales</taxon>
        <taxon>Pseudonocardiaceae</taxon>
        <taxon>Pseudonocardia</taxon>
    </lineage>
</organism>
<dbReference type="InterPro" id="IPR036365">
    <property type="entry name" value="PGBD-like_sf"/>
</dbReference>
<dbReference type="InterPro" id="IPR050465">
    <property type="entry name" value="UPF0194_transport"/>
</dbReference>
<keyword evidence="5" id="KW-1185">Reference proteome</keyword>
<keyword evidence="2" id="KW-0175">Coiled coil</keyword>
<dbReference type="InterPro" id="IPR036366">
    <property type="entry name" value="PGBDSf"/>
</dbReference>
<reference evidence="4" key="1">
    <citation type="submission" date="2021-04" db="EMBL/GenBank/DDBJ databases">
        <title>Pseudonocardia sp. nov., isolated from sandy soil of mangrove forest.</title>
        <authorList>
            <person name="Zan Z."/>
            <person name="Huang R."/>
            <person name="Liu W."/>
        </authorList>
    </citation>
    <scope>NUCLEOTIDE SEQUENCE</scope>
    <source>
        <strain evidence="4">S2-4</strain>
    </source>
</reference>